<dbReference type="PROSITE" id="PS50878">
    <property type="entry name" value="RT_POL"/>
    <property type="match status" value="1"/>
</dbReference>
<dbReference type="CDD" id="cd00054">
    <property type="entry name" value="EGF_CA"/>
    <property type="match status" value="1"/>
</dbReference>
<feature type="disulfide bond" evidence="1">
    <location>
        <begin position="940"/>
        <end position="949"/>
    </location>
</feature>
<feature type="domain" description="Fibrinogen C-terminal" evidence="4">
    <location>
        <begin position="947"/>
        <end position="1003"/>
    </location>
</feature>
<keyword evidence="1" id="KW-0245">EGF-like domain</keyword>
<evidence type="ECO:0000259" key="3">
    <source>
        <dbReference type="PROSITE" id="PS50878"/>
    </source>
</evidence>
<dbReference type="FunFam" id="2.10.25.10:FF:000610">
    <property type="entry name" value="protein HEG homolog 1 isoform X1"/>
    <property type="match status" value="1"/>
</dbReference>
<keyword evidence="5" id="KW-0378">Hydrolase</keyword>
<dbReference type="SUPFAM" id="SSF57196">
    <property type="entry name" value="EGF/Laminin"/>
    <property type="match status" value="1"/>
</dbReference>
<dbReference type="Pfam" id="PF00008">
    <property type="entry name" value="EGF"/>
    <property type="match status" value="1"/>
</dbReference>
<dbReference type="PROSITE" id="PS01186">
    <property type="entry name" value="EGF_2"/>
    <property type="match status" value="1"/>
</dbReference>
<dbReference type="InterPro" id="IPR054518">
    <property type="entry name" value="ABHD16_N"/>
</dbReference>
<dbReference type="PANTHER" id="PTHR33332">
    <property type="entry name" value="REVERSE TRANSCRIPTASE DOMAIN-CONTAINING PROTEIN"/>
    <property type="match status" value="1"/>
</dbReference>
<sequence length="1410" mass="159064">MRLRSSTSGLLSHEGLISLSRFIGTGFMVVFGALCLRGYGRFKNHDYRVFSALLEETRVNNNEENKKRLGLYDFSFKGWPVDYKWDESKAEYFVAHSVGRPMIYPGSTGLLQSGYAEPLKTGRQYLIERSGKRAKLEAADGNEIDTMFMDKRSREEHGSNGNTLVVTCEGNAGFYEVGLMMTPFKAGYSVLGWNHPGFSGSSGVPGPESERNAVDVVIQYAVEVLGFSVSNIVVYAWSIGGYPAVWAGKTHPKIGALVLDATFDDIVPLAQCKMPEGISGFTTRVVKEYFHLDIARVLCREGDISSNRGNDLLKKFLKFRYPKLVDDSGEDALDEYLAAPDQATKKAIWNSLSADANLCESMYKSYVKENGREFPMMIGQDLSVEQRTHLLMFLGVGKDRYVHFEVLVNIDFECKNLSKILEKAVHSQLYQHLVINNLLTRKQFGFRKGLSTESALTSFADEVLLNMEQGKLCGAVFLDLTKAFDTVDHRILLRKLSKIGLCENSLQWFRSYITDRKQRTCCGNELSDELPVTHGVPQGSILGPLLFVIYINDLPSVLDACQASLYADDTVIYCYGSSSQELTEKLNQDLLAVAKWLNEHKLTLNLDKTKCMLIGSNKKLQRKIALTVSIFDHCINNVTCFKYLGILISSDFSWTNHVEYMAGKVNQRLGLLRRIKHLLPFKARILFYKSLVMPLFEYADLVWGDKHNVTLMSSLQVLQNKAAKIILDRPLYSSASDALTTLKWLTLEKRRFQRRCVHVYKCLNSLTHHELTLVTQQEQHSYNTRNKANLKIPSVKRNWGKQRTGYHAVSDFNSLDKTIRAADNVNILKPDECRIILFEEPIANSTIKGHVIRSSEVLSEGSCRTMCYMEPNCVSINVKPLDGGKYNCELNNATIDKSELTFEEVDAYYLAIENPCSSSPCVNNGTCQVGFTSKGFRCVCVPGYAGVKCSVLSRSCSDLKKLDPKAKSGICLIDPDGEGGLLPFLVTCDMTDKDGVGVTVISHDSENRTLVDNYEAKGSYSRNISYKGASISQLVSLVNVSQQCEQFIKYECLGSTLTDGLWVSRDSLEMTHWSGAAPESNKCACGMNNTCAKPEDPNKLPVYCNCDVNDNVWREDSGVLTNKTHLPVKQLRIVSMRRNFDDIVDVILWQDSSDDSSCSEEDLHELLLEFMFPQQDDANYPRINLQDIPDVQYEVMFRERGKPDYLEKNLSEQSRERTIKLCPIMMPSPGIEPGPHWWKASALTTAPTLLPTLFAVRTMDDIYDRFHHLLDCLDLVWLEPEAFADAVHEKGAPLTGCWGFIDWTPRPIARPVRNERLMFNGHKRTHCVKFQNQRQANGGNNPVKKRYSKDFWKFVGKITQKRDFKDAQGNIIVDDQAKAEAMNDFFVAAGTDLTFIVIAKMLRHYFYCPT</sequence>
<dbReference type="Pfam" id="PF00078">
    <property type="entry name" value="RVT_1"/>
    <property type="match status" value="1"/>
</dbReference>
<dbReference type="STRING" id="50429.A0A2B4RAC3"/>
<dbReference type="InterPro" id="IPR043502">
    <property type="entry name" value="DNA/RNA_pol_sf"/>
</dbReference>
<dbReference type="PROSITE" id="PS51406">
    <property type="entry name" value="FIBRINOGEN_C_2"/>
    <property type="match status" value="1"/>
</dbReference>
<proteinExistence type="predicted"/>
<feature type="domain" description="Reverse transcriptase" evidence="3">
    <location>
        <begin position="376"/>
        <end position="648"/>
    </location>
</feature>
<dbReference type="Gene3D" id="2.10.25.10">
    <property type="entry name" value="Laminin"/>
    <property type="match status" value="1"/>
</dbReference>
<dbReference type="Gene3D" id="2.60.120.1000">
    <property type="match status" value="1"/>
</dbReference>
<comment type="caution">
    <text evidence="5">The sequence shown here is derived from an EMBL/GenBank/DDBJ whole genome shotgun (WGS) entry which is preliminary data.</text>
</comment>
<dbReference type="SUPFAM" id="SSF56672">
    <property type="entry name" value="DNA/RNA polymerases"/>
    <property type="match status" value="1"/>
</dbReference>
<feature type="disulfide bond" evidence="1">
    <location>
        <begin position="921"/>
        <end position="938"/>
    </location>
</feature>
<evidence type="ECO:0000313" key="5">
    <source>
        <dbReference type="EMBL" id="PFX13763.1"/>
    </source>
</evidence>
<dbReference type="Proteomes" id="UP000225706">
    <property type="component" value="Unassembled WGS sequence"/>
</dbReference>
<dbReference type="Pfam" id="PF22990">
    <property type="entry name" value="ABHD16_N"/>
    <property type="match status" value="1"/>
</dbReference>
<dbReference type="GO" id="GO:0016787">
    <property type="term" value="F:hydrolase activity"/>
    <property type="evidence" value="ECO:0007669"/>
    <property type="project" value="UniProtKB-KW"/>
</dbReference>
<dbReference type="InterPro" id="IPR000742">
    <property type="entry name" value="EGF"/>
</dbReference>
<evidence type="ECO:0000256" key="1">
    <source>
        <dbReference type="PROSITE-ProRule" id="PRU00076"/>
    </source>
</evidence>
<dbReference type="EMBL" id="LSMT01000901">
    <property type="protein sequence ID" value="PFX13763.1"/>
    <property type="molecule type" value="Genomic_DNA"/>
</dbReference>
<gene>
    <name evidence="5" type="primary">Abhd16a</name>
    <name evidence="5" type="ORF">AWC38_SpisGene22125</name>
</gene>
<organism evidence="5 6">
    <name type="scientific">Stylophora pistillata</name>
    <name type="common">Smooth cauliflower coral</name>
    <dbReference type="NCBI Taxonomy" id="50429"/>
    <lineage>
        <taxon>Eukaryota</taxon>
        <taxon>Metazoa</taxon>
        <taxon>Cnidaria</taxon>
        <taxon>Anthozoa</taxon>
        <taxon>Hexacorallia</taxon>
        <taxon>Scleractinia</taxon>
        <taxon>Astrocoeniina</taxon>
        <taxon>Pocilloporidae</taxon>
        <taxon>Stylophora</taxon>
    </lineage>
</organism>
<dbReference type="InterPro" id="IPR000477">
    <property type="entry name" value="RT_dom"/>
</dbReference>
<dbReference type="SUPFAM" id="SSF53474">
    <property type="entry name" value="alpha/beta-Hydrolases"/>
    <property type="match status" value="1"/>
</dbReference>
<protein>
    <submittedName>
        <fullName evidence="5">Abhydrolase domain-containing protein 16A</fullName>
    </submittedName>
</protein>
<name>A0A2B4RAC3_STYPI</name>
<dbReference type="CDD" id="cd01650">
    <property type="entry name" value="RT_nLTR_like"/>
    <property type="match status" value="1"/>
</dbReference>
<dbReference type="InterPro" id="IPR002181">
    <property type="entry name" value="Fibrinogen_a/b/g_C_dom"/>
</dbReference>
<keyword evidence="6" id="KW-1185">Reference proteome</keyword>
<keyword evidence="1" id="KW-1015">Disulfide bond</keyword>
<evidence type="ECO:0000259" key="4">
    <source>
        <dbReference type="PROSITE" id="PS51406"/>
    </source>
</evidence>
<dbReference type="PROSITE" id="PS50026">
    <property type="entry name" value="EGF_3"/>
    <property type="match status" value="1"/>
</dbReference>
<feature type="domain" description="EGF-like" evidence="2">
    <location>
        <begin position="912"/>
        <end position="950"/>
    </location>
</feature>
<dbReference type="SMART" id="SM00181">
    <property type="entry name" value="EGF"/>
    <property type="match status" value="1"/>
</dbReference>
<comment type="caution">
    <text evidence="1">Lacks conserved residue(s) required for the propagation of feature annotation.</text>
</comment>
<evidence type="ECO:0000259" key="2">
    <source>
        <dbReference type="PROSITE" id="PS50026"/>
    </source>
</evidence>
<dbReference type="NCBIfam" id="NF040941">
    <property type="entry name" value="GGGWT_bact"/>
    <property type="match status" value="1"/>
</dbReference>
<dbReference type="Gene3D" id="3.40.50.1820">
    <property type="entry name" value="alpha/beta hydrolase"/>
    <property type="match status" value="1"/>
</dbReference>
<accession>A0A2B4RAC3</accession>
<dbReference type="InterPro" id="IPR029058">
    <property type="entry name" value="AB_hydrolase_fold"/>
</dbReference>
<dbReference type="SUPFAM" id="SSF56496">
    <property type="entry name" value="Fibrinogen C-terminal domain-like"/>
    <property type="match status" value="1"/>
</dbReference>
<reference evidence="6" key="1">
    <citation type="journal article" date="2017" name="bioRxiv">
        <title>Comparative analysis of the genomes of Stylophora pistillata and Acropora digitifera provides evidence for extensive differences between species of corals.</title>
        <authorList>
            <person name="Voolstra C.R."/>
            <person name="Li Y."/>
            <person name="Liew Y.J."/>
            <person name="Baumgarten S."/>
            <person name="Zoccola D."/>
            <person name="Flot J.-F."/>
            <person name="Tambutte S."/>
            <person name="Allemand D."/>
            <person name="Aranda M."/>
        </authorList>
    </citation>
    <scope>NUCLEOTIDE SEQUENCE [LARGE SCALE GENOMIC DNA]</scope>
</reference>
<evidence type="ECO:0000313" key="6">
    <source>
        <dbReference type="Proteomes" id="UP000225706"/>
    </source>
</evidence>
<dbReference type="InterPro" id="IPR036056">
    <property type="entry name" value="Fibrinogen-like_C"/>
</dbReference>
<dbReference type="PROSITE" id="PS00022">
    <property type="entry name" value="EGF_1"/>
    <property type="match status" value="1"/>
</dbReference>
<dbReference type="OrthoDB" id="5974804at2759"/>